<dbReference type="EMBL" id="SDKK01000004">
    <property type="protein sequence ID" value="TYC60929.1"/>
    <property type="molecule type" value="Genomic_DNA"/>
</dbReference>
<dbReference type="SUPFAM" id="SSF52540">
    <property type="entry name" value="P-loop containing nucleoside triphosphate hydrolases"/>
    <property type="match status" value="1"/>
</dbReference>
<feature type="domain" description="Endonuclease GajA/Old nuclease/RecF-like AAA" evidence="1">
    <location>
        <begin position="1"/>
        <end position="379"/>
    </location>
</feature>
<proteinExistence type="predicted"/>
<evidence type="ECO:0000313" key="3">
    <source>
        <dbReference type="Proteomes" id="UP000389128"/>
    </source>
</evidence>
<keyword evidence="3" id="KW-1185">Reference proteome</keyword>
<evidence type="ECO:0000313" key="2">
    <source>
        <dbReference type="EMBL" id="TYC60929.1"/>
    </source>
</evidence>
<dbReference type="InterPro" id="IPR051396">
    <property type="entry name" value="Bact_Antivir_Def_Nuclease"/>
</dbReference>
<dbReference type="PANTHER" id="PTHR43581:SF4">
    <property type="entry name" value="ATP_GTP PHOSPHATASE"/>
    <property type="match status" value="1"/>
</dbReference>
<reference evidence="2 3" key="1">
    <citation type="submission" date="2019-01" db="EMBL/GenBank/DDBJ databases">
        <title>Zoogloea oleivorans genome sequencing and assembly.</title>
        <authorList>
            <person name="Tancsics A."/>
            <person name="Farkas M."/>
            <person name="Kriszt B."/>
            <person name="Maroti G."/>
            <person name="Horvath B."/>
        </authorList>
    </citation>
    <scope>NUCLEOTIDE SEQUENCE [LARGE SCALE GENOMIC DNA]</scope>
    <source>
        <strain evidence="2 3">Buc</strain>
    </source>
</reference>
<dbReference type="Proteomes" id="UP000389128">
    <property type="component" value="Unassembled WGS sequence"/>
</dbReference>
<protein>
    <submittedName>
        <fullName evidence="2">DUF2813 domain-containing protein</fullName>
    </submittedName>
</protein>
<organism evidence="2 3">
    <name type="scientific">Zoogloea oleivorans</name>
    <dbReference type="NCBI Taxonomy" id="1552750"/>
    <lineage>
        <taxon>Bacteria</taxon>
        <taxon>Pseudomonadati</taxon>
        <taxon>Pseudomonadota</taxon>
        <taxon>Betaproteobacteria</taxon>
        <taxon>Rhodocyclales</taxon>
        <taxon>Zoogloeaceae</taxon>
        <taxon>Zoogloea</taxon>
    </lineage>
</organism>
<dbReference type="InterPro" id="IPR041685">
    <property type="entry name" value="AAA_GajA/Old/RecF-like"/>
</dbReference>
<dbReference type="InterPro" id="IPR027417">
    <property type="entry name" value="P-loop_NTPase"/>
</dbReference>
<accession>A0A6C2D5G5</accession>
<gene>
    <name evidence="2" type="ORF">ETQ85_05950</name>
</gene>
<dbReference type="OrthoDB" id="3322489at2"/>
<dbReference type="PANTHER" id="PTHR43581">
    <property type="entry name" value="ATP/GTP PHOSPHATASE"/>
    <property type="match status" value="1"/>
</dbReference>
<dbReference type="AlphaFoldDB" id="A0A6C2D5G5"/>
<comment type="caution">
    <text evidence="2">The sequence shown here is derived from an EMBL/GenBank/DDBJ whole genome shotgun (WGS) entry which is preliminary data.</text>
</comment>
<name>A0A6C2D5G5_9RHOO</name>
<dbReference type="Pfam" id="PF13175">
    <property type="entry name" value="AAA_15"/>
    <property type="match status" value="1"/>
</dbReference>
<dbReference type="RefSeq" id="WP_148578131.1">
    <property type="nucleotide sequence ID" value="NZ_SDKK01000004.1"/>
</dbReference>
<sequence>MKIRTIGIKGFRGYSNPIQIQVSDLLVLVGKNDIGKSTVLEALDIFFNDGKGTVKLDKEDINKANLAAGDDCIEISVEFEDLPAAIVIDSTNETTLADEHLLTEAGTLRIIKRYPNAGKEKVFIFAHHPTAPGCSELLLKKNSDLKKILEDHGLECLDKTRNAELRKAIWNGKGNLGLQTIEIEVAKIDTKNIWEQFKSYMPLYTLFQADRKNSDEDSEVQDPMRLAVREILGDPTIQAELAKVAESVKTRLDEVAAQTLAKLNELNPQIASSLNPQIPESSSLKWIDVFKNVSIAGDADIPINKRGSGVKRLILISFFRAEAERRQREAGLPSVVYAIEEPETSQHPEHQRALTSALVALSKAARTQILLTTHSPEIVKKLEFENLLLIAGQQPDDIRNVQASELPYPSLNEVNFSAFAEASFEYHNELYGFIEAEGKLATFKRGQAMLPYSKLNRDGSTVQQQIVLTEYVRHQIHHPENETNRRFTDQELRQSIEAMRNFIQSNP</sequence>
<evidence type="ECO:0000259" key="1">
    <source>
        <dbReference type="Pfam" id="PF13175"/>
    </source>
</evidence>
<dbReference type="Gene3D" id="3.40.50.300">
    <property type="entry name" value="P-loop containing nucleotide triphosphate hydrolases"/>
    <property type="match status" value="1"/>
</dbReference>